<reference evidence="4" key="1">
    <citation type="submission" date="2015-01" db="EMBL/GenBank/DDBJ databases">
        <title>The Genome Sequence of Cladophialophora bantiana CBS 173.52.</title>
        <authorList>
            <consortium name="The Broad Institute Genomics Platform"/>
            <person name="Cuomo C."/>
            <person name="de Hoog S."/>
            <person name="Gorbushina A."/>
            <person name="Stielow B."/>
            <person name="Teixiera M."/>
            <person name="Abouelleil A."/>
            <person name="Chapman S.B."/>
            <person name="Priest M."/>
            <person name="Young S.K."/>
            <person name="Wortman J."/>
            <person name="Nusbaum C."/>
            <person name="Birren B."/>
        </authorList>
    </citation>
    <scope>NUCLEOTIDE SEQUENCE [LARGE SCALE GENOMIC DNA]</scope>
    <source>
        <strain evidence="4">CBS 173.52</strain>
    </source>
</reference>
<organism evidence="4 5">
    <name type="scientific">Cladophialophora bantiana (strain ATCC 10958 / CBS 173.52 / CDC B-1940 / NIH 8579)</name>
    <name type="common">Xylohypha bantiana</name>
    <dbReference type="NCBI Taxonomy" id="1442370"/>
    <lineage>
        <taxon>Eukaryota</taxon>
        <taxon>Fungi</taxon>
        <taxon>Dikarya</taxon>
        <taxon>Ascomycota</taxon>
        <taxon>Pezizomycotina</taxon>
        <taxon>Eurotiomycetes</taxon>
        <taxon>Chaetothyriomycetidae</taxon>
        <taxon>Chaetothyriales</taxon>
        <taxon>Herpotrichiellaceae</taxon>
        <taxon>Cladophialophora</taxon>
    </lineage>
</organism>
<dbReference type="EMBL" id="KN846992">
    <property type="protein sequence ID" value="KIW90675.1"/>
    <property type="molecule type" value="Genomic_DNA"/>
</dbReference>
<feature type="region of interest" description="Disordered" evidence="2">
    <location>
        <begin position="49"/>
        <end position="93"/>
    </location>
</feature>
<keyword evidence="1" id="KW-0539">Nucleus</keyword>
<dbReference type="CDD" id="cd12148">
    <property type="entry name" value="fungal_TF_MHR"/>
    <property type="match status" value="1"/>
</dbReference>
<dbReference type="Proteomes" id="UP000053789">
    <property type="component" value="Unassembled WGS sequence"/>
</dbReference>
<dbReference type="PANTHER" id="PTHR31668">
    <property type="entry name" value="GLUCOSE TRANSPORT TRANSCRIPTION REGULATOR RGT1-RELATED-RELATED"/>
    <property type="match status" value="1"/>
</dbReference>
<dbReference type="PANTHER" id="PTHR31668:SF10">
    <property type="entry name" value="ZN(II)2CYS6 TRANSCRIPTION FACTOR (EUROFUNG)"/>
    <property type="match status" value="1"/>
</dbReference>
<dbReference type="GO" id="GO:0003677">
    <property type="term" value="F:DNA binding"/>
    <property type="evidence" value="ECO:0007669"/>
    <property type="project" value="InterPro"/>
</dbReference>
<dbReference type="AlphaFoldDB" id="A0A0D2HIU5"/>
<feature type="domain" description="Xylanolytic transcriptional activator regulatory" evidence="3">
    <location>
        <begin position="258"/>
        <end position="330"/>
    </location>
</feature>
<dbReference type="VEuPathDB" id="FungiDB:Z519_08458"/>
<dbReference type="Pfam" id="PF04082">
    <property type="entry name" value="Fungal_trans"/>
    <property type="match status" value="1"/>
</dbReference>
<accession>A0A0D2HIU5</accession>
<sequence>MASARVPAARKYRSRKQKPCDNRRHRRICCVRDAEGACALCSRRSIPCTFSSEPSPRKRRARSPTKSSAPVRDGTSEKSVGTPANSGGGRHVVVPTANATEGRKNRIDGKYIGLSGTDDVYFVAERNQPVGNDPERASSSASVASAFSTHRARSIEPSASVVQMIFLERSHPAIPLLDESLIRSQKQSRLLTNAIAILSKYTSPELEGLHNNVLIEDTTASLLLEARSPTLETIEAAILFTQRALRGRSGRSTSAPGMYAAIGCLVAMCHDLGLNIDFSNWSIPESIKRRRKRSWWGAYMQDKWFAMALGRPSFINTTNTTTLSLTASDFEEATSGSSDAEAKRPELVTGLHCFVAMTAFTVILNEILSIFFTISSVASLREVSGEHIINIAERIESDLACMHAKLYLCLFEHQ</sequence>
<dbReference type="GeneID" id="27701386"/>
<dbReference type="RefSeq" id="XP_016617344.1">
    <property type="nucleotide sequence ID" value="XM_016766186.1"/>
</dbReference>
<evidence type="ECO:0000256" key="2">
    <source>
        <dbReference type="SAM" id="MobiDB-lite"/>
    </source>
</evidence>
<dbReference type="InterPro" id="IPR007219">
    <property type="entry name" value="XnlR_reg_dom"/>
</dbReference>
<dbReference type="InterPro" id="IPR050797">
    <property type="entry name" value="Carb_Metab_Trans_Reg"/>
</dbReference>
<gene>
    <name evidence="4" type="ORF">Z519_08458</name>
</gene>
<evidence type="ECO:0000256" key="1">
    <source>
        <dbReference type="ARBA" id="ARBA00023242"/>
    </source>
</evidence>
<evidence type="ECO:0000259" key="3">
    <source>
        <dbReference type="SMART" id="SM00906"/>
    </source>
</evidence>
<evidence type="ECO:0000313" key="4">
    <source>
        <dbReference type="EMBL" id="KIW90675.1"/>
    </source>
</evidence>
<dbReference type="OrthoDB" id="4158631at2759"/>
<dbReference type="HOGENOM" id="CLU_006632_1_0_1"/>
<evidence type="ECO:0000313" key="5">
    <source>
        <dbReference type="Proteomes" id="UP000053789"/>
    </source>
</evidence>
<keyword evidence="5" id="KW-1185">Reference proteome</keyword>
<protein>
    <recommendedName>
        <fullName evidence="3">Xylanolytic transcriptional activator regulatory domain-containing protein</fullName>
    </recommendedName>
</protein>
<name>A0A0D2HIU5_CLAB1</name>
<dbReference type="GO" id="GO:0008270">
    <property type="term" value="F:zinc ion binding"/>
    <property type="evidence" value="ECO:0007669"/>
    <property type="project" value="InterPro"/>
</dbReference>
<dbReference type="GO" id="GO:0001080">
    <property type="term" value="P:nitrogen catabolite activation of transcription from RNA polymerase II promoter"/>
    <property type="evidence" value="ECO:0007669"/>
    <property type="project" value="TreeGrafter"/>
</dbReference>
<proteinExistence type="predicted"/>
<dbReference type="GO" id="GO:0006351">
    <property type="term" value="P:DNA-templated transcription"/>
    <property type="evidence" value="ECO:0007669"/>
    <property type="project" value="InterPro"/>
</dbReference>
<dbReference type="SMART" id="SM00906">
    <property type="entry name" value="Fungal_trans"/>
    <property type="match status" value="1"/>
</dbReference>
<dbReference type="GO" id="GO:0005634">
    <property type="term" value="C:nucleus"/>
    <property type="evidence" value="ECO:0007669"/>
    <property type="project" value="TreeGrafter"/>
</dbReference>